<dbReference type="GO" id="GO:0004519">
    <property type="term" value="F:endonuclease activity"/>
    <property type="evidence" value="ECO:0007669"/>
    <property type="project" value="UniProtKB-KW"/>
</dbReference>
<dbReference type="EMBL" id="WHJG01000007">
    <property type="protein sequence ID" value="NHZ79548.1"/>
    <property type="molecule type" value="Genomic_DNA"/>
</dbReference>
<evidence type="ECO:0000313" key="3">
    <source>
        <dbReference type="Proteomes" id="UP000621455"/>
    </source>
</evidence>
<reference evidence="2 3" key="1">
    <citation type="submission" date="2019-10" db="EMBL/GenBank/DDBJ databases">
        <title>Taxonomy of Antarctic Massilia spp.: description of Massilia rubra sp. nov., Massilia aquatica sp. nov., Massilia mucilaginosa sp. nov., Massilia frigida sp. nov. isolated from streams, lakes and regoliths.</title>
        <authorList>
            <person name="Holochova P."/>
            <person name="Sedlacek I."/>
            <person name="Kralova S."/>
            <person name="Maslanova I."/>
            <person name="Busse H.-J."/>
            <person name="Stankova E."/>
            <person name="Vrbovska V."/>
            <person name="Kovarovic V."/>
            <person name="Bartak M."/>
            <person name="Svec P."/>
            <person name="Pantucek R."/>
        </authorList>
    </citation>
    <scope>NUCLEOTIDE SEQUENCE [LARGE SCALE GENOMIC DNA]</scope>
    <source>
        <strain evidence="2 3">CCM 8695</strain>
    </source>
</reference>
<dbReference type="InterPro" id="IPR027417">
    <property type="entry name" value="P-loop_NTPase"/>
</dbReference>
<dbReference type="InterPro" id="IPR040980">
    <property type="entry name" value="SWI2_SNF2"/>
</dbReference>
<keyword evidence="2" id="KW-0378">Hydrolase</keyword>
<evidence type="ECO:0000313" key="2">
    <source>
        <dbReference type="EMBL" id="NHZ79548.1"/>
    </source>
</evidence>
<comment type="caution">
    <text evidence="2">The sequence shown here is derived from an EMBL/GenBank/DDBJ whole genome shotgun (WGS) entry which is preliminary data.</text>
</comment>
<dbReference type="Gene3D" id="3.90.1570.50">
    <property type="match status" value="1"/>
</dbReference>
<gene>
    <name evidence="2" type="ORF">F2P44_09690</name>
</gene>
<dbReference type="PANTHER" id="PTHR42927:SF1">
    <property type="entry name" value="HELICASE SUPERFAMILY 1 AND 2 DOMAIN-CONTAINING PROTEIN"/>
    <property type="match status" value="1"/>
</dbReference>
<evidence type="ECO:0000259" key="1">
    <source>
        <dbReference type="SMART" id="SM00487"/>
    </source>
</evidence>
<dbReference type="SMART" id="SM00487">
    <property type="entry name" value="DEXDc"/>
    <property type="match status" value="1"/>
</dbReference>
<dbReference type="Pfam" id="PF18766">
    <property type="entry name" value="SWI2_SNF2"/>
    <property type="match status" value="1"/>
</dbReference>
<sequence length="1039" mass="115249">MSHDLHQEHHFEAEICTHLASGGWLYAKGDAAQFDRASGLFLPDLLTWVEATQPDSWQRLSKTHGAALPQVLAERVRKNMNERGTLDVLRRGIEMLGLKESLELAQFKPALAINPLIQAKYAANRLRVVRQVCHSPNNPKDELDLVLFLNGVAVATVELKSDYTQSVQDAVDQYRFDRIPQPKGGVLEPLLGFPGGALVHFAVSQSEVMMTTKLAGPATTFLPFNRGNAGGAGNAPNPDGFATAYLWENVWARESWLDILHRYLICKRNDKKQPQAVIFPRYHQLDATRALVADVLDKGPGERYLIQHSAGSGKTNSIAWTAHFLADLHDAQHNKLFDSVLVVSDRTVLDAQLQEAIFDFERTTGVVATITNEHGSKSAHLGQALKGGKKIIVCTIQTFPFALQAVQDLAATEGKRFAVIADEAHSSQTGEAAAKLKQLLSAQEWADLQDGGEVDTEALLAAQMEARAGVKGLTYVAFTATPKTKTLELFGRKGPDGLPQPFHVYSMRQAIEEGFILDVLKNYTSYKLAFKLAHDGQEWDDKTVERSTAMKGLMQWVRLHPYNIASKVQIVVEHFRENVQPLLEGKAKAMVVVGSRKEAVRWQKAIRAYIVKQNYPLGVLVAFSGEVDDAESFPEAVTENSDTLNPGLRGRDIREVFKGPDFHLLLVANKFQTGFDQPLLCGMYVDKMLGGIQAVQTLSRLNRAYPGKDATYVLDFVNEPAEILKAFKTYYETAEMEAVTDPHLVYDLRAKLDATGFYDDYEVDRVAKVDLDPNGTQKQLDAAIAPVADRLLKRYKAAQRDKGAAEEAHDEKAARAAKDQLEALLLFKNDMGAYVRLYAFLSQIFDYGNTAIEKRFLFYKRLTPLLEFGRERDTVDLSKVLLTHHTLKNQGKQSMGLNADGSYKLPPMDAVGSGSVQEKQEAYLNEIIEKVNCLFEGELTDDDQLVYVNGVLKGKLLENETLMRQAASNSKEQFANSPDLKNAVLHAIMDALDAHQTMSTQALGSERVRDGLRDILLGPAQLYEALRAKSVPGDSSTRP</sequence>
<dbReference type="Gene3D" id="3.40.50.300">
    <property type="entry name" value="P-loop containing nucleotide triphosphate hydrolases"/>
    <property type="match status" value="2"/>
</dbReference>
<protein>
    <submittedName>
        <fullName evidence="2">Type I restriction endonuclease subunit R</fullName>
    </submittedName>
</protein>
<feature type="domain" description="Helicase ATP-binding" evidence="1">
    <location>
        <begin position="276"/>
        <end position="526"/>
    </location>
</feature>
<dbReference type="InterPro" id="IPR014001">
    <property type="entry name" value="Helicase_ATP-bd"/>
</dbReference>
<dbReference type="Pfam" id="PF22679">
    <property type="entry name" value="T1R_D3-like"/>
    <property type="match status" value="1"/>
</dbReference>
<dbReference type="InterPro" id="IPR055180">
    <property type="entry name" value="HsdR_RecA-like_helicase_dom_2"/>
</dbReference>
<dbReference type="PANTHER" id="PTHR42927">
    <property type="entry name" value="HELICASE SUPERFAMILY 1 AND 2 DOMAIN-CONTAINING PROTEIN"/>
    <property type="match status" value="1"/>
</dbReference>
<dbReference type="Pfam" id="PF04313">
    <property type="entry name" value="HSDR_N"/>
    <property type="match status" value="1"/>
</dbReference>
<dbReference type="Proteomes" id="UP000621455">
    <property type="component" value="Unassembled WGS sequence"/>
</dbReference>
<accession>A0ABX0N2K8</accession>
<dbReference type="SUPFAM" id="SSF52540">
    <property type="entry name" value="P-loop containing nucleoside triphosphate hydrolases"/>
    <property type="match status" value="1"/>
</dbReference>
<keyword evidence="2" id="KW-0255">Endonuclease</keyword>
<organism evidence="2 3">
    <name type="scientific">Massilia frigida</name>
    <dbReference type="NCBI Taxonomy" id="2609281"/>
    <lineage>
        <taxon>Bacteria</taxon>
        <taxon>Pseudomonadati</taxon>
        <taxon>Pseudomonadota</taxon>
        <taxon>Betaproteobacteria</taxon>
        <taxon>Burkholderiales</taxon>
        <taxon>Oxalobacteraceae</taxon>
        <taxon>Telluria group</taxon>
        <taxon>Massilia</taxon>
    </lineage>
</organism>
<dbReference type="RefSeq" id="WP_167086494.1">
    <property type="nucleotide sequence ID" value="NZ_WHJG01000007.1"/>
</dbReference>
<keyword evidence="2" id="KW-0540">Nuclease</keyword>
<dbReference type="InterPro" id="IPR007409">
    <property type="entry name" value="Restrct_endonuc_type1_HsdR_N"/>
</dbReference>
<proteinExistence type="predicted"/>
<name>A0ABX0N2K8_9BURK</name>
<keyword evidence="3" id="KW-1185">Reference proteome</keyword>